<dbReference type="PROSITE" id="PS51767">
    <property type="entry name" value="PEPTIDASE_A1"/>
    <property type="match status" value="1"/>
</dbReference>
<evidence type="ECO:0000256" key="1">
    <source>
        <dbReference type="SAM" id="MobiDB-lite"/>
    </source>
</evidence>
<feature type="region of interest" description="Disordered" evidence="1">
    <location>
        <begin position="415"/>
        <end position="446"/>
    </location>
</feature>
<feature type="transmembrane region" description="Helical" evidence="2">
    <location>
        <begin position="347"/>
        <end position="370"/>
    </location>
</feature>
<dbReference type="CDD" id="cd12087">
    <property type="entry name" value="TM_EGFR-like"/>
    <property type="match status" value="1"/>
</dbReference>
<dbReference type="Gene3D" id="2.40.70.10">
    <property type="entry name" value="Acid Proteases"/>
    <property type="match status" value="1"/>
</dbReference>
<dbReference type="GeneID" id="22894294"/>
<keyword evidence="2" id="KW-0472">Membrane</keyword>
<dbReference type="AlphaFoldDB" id="G1XFX6"/>
<evidence type="ECO:0000259" key="3">
    <source>
        <dbReference type="PROSITE" id="PS51767"/>
    </source>
</evidence>
<keyword evidence="2" id="KW-1133">Transmembrane helix</keyword>
<dbReference type="InterPro" id="IPR033121">
    <property type="entry name" value="PEPTIDASE_A1"/>
</dbReference>
<dbReference type="Pfam" id="PF00026">
    <property type="entry name" value="Asp"/>
    <property type="match status" value="1"/>
</dbReference>
<dbReference type="Proteomes" id="UP000008784">
    <property type="component" value="Unassembled WGS sequence"/>
</dbReference>
<feature type="domain" description="Peptidase A1" evidence="3">
    <location>
        <begin position="1"/>
        <end position="295"/>
    </location>
</feature>
<dbReference type="HOGENOM" id="CLU_613901_0_0_1"/>
<organism evidence="4 5">
    <name type="scientific">Arthrobotrys oligospora (strain ATCC 24927 / CBS 115.81 / DSM 1491)</name>
    <name type="common">Nematode-trapping fungus</name>
    <name type="synonym">Didymozoophaga oligospora</name>
    <dbReference type="NCBI Taxonomy" id="756982"/>
    <lineage>
        <taxon>Eukaryota</taxon>
        <taxon>Fungi</taxon>
        <taxon>Dikarya</taxon>
        <taxon>Ascomycota</taxon>
        <taxon>Pezizomycotina</taxon>
        <taxon>Orbiliomycetes</taxon>
        <taxon>Orbiliales</taxon>
        <taxon>Orbiliaceae</taxon>
        <taxon>Orbilia</taxon>
        <taxon>Orbilia oligospora</taxon>
    </lineage>
</organism>
<dbReference type="InParanoid" id="G1XFX6"/>
<dbReference type="RefSeq" id="XP_011123388.1">
    <property type="nucleotide sequence ID" value="XM_011125086.1"/>
</dbReference>
<accession>G1XFX6</accession>
<dbReference type="EMBL" id="ADOT01000147">
    <property type="protein sequence ID" value="EGX47942.1"/>
    <property type="molecule type" value="Genomic_DNA"/>
</dbReference>
<reference evidence="4 5" key="1">
    <citation type="journal article" date="2011" name="PLoS Pathog.">
        <title>Genomic and proteomic analyses of the fungus Arthrobotrys oligospora provide insights into nematode-trap formation.</title>
        <authorList>
            <person name="Yang J."/>
            <person name="Wang L."/>
            <person name="Ji X."/>
            <person name="Feng Y."/>
            <person name="Li X."/>
            <person name="Zou C."/>
            <person name="Xu J."/>
            <person name="Ren Y."/>
            <person name="Mi Q."/>
            <person name="Wu J."/>
            <person name="Liu S."/>
            <person name="Liu Y."/>
            <person name="Huang X."/>
            <person name="Wang H."/>
            <person name="Niu X."/>
            <person name="Li J."/>
            <person name="Liang L."/>
            <person name="Luo Y."/>
            <person name="Ji K."/>
            <person name="Zhou W."/>
            <person name="Yu Z."/>
            <person name="Li G."/>
            <person name="Liu Y."/>
            <person name="Li L."/>
            <person name="Qiao M."/>
            <person name="Feng L."/>
            <person name="Zhang K.-Q."/>
        </authorList>
    </citation>
    <scope>NUCLEOTIDE SEQUENCE [LARGE SCALE GENOMIC DNA]</scope>
    <source>
        <strain evidence="5">ATCC 24927 / CBS 115.81 / DSM 1491</strain>
    </source>
</reference>
<proteinExistence type="predicted"/>
<evidence type="ECO:0000313" key="5">
    <source>
        <dbReference type="Proteomes" id="UP000008784"/>
    </source>
</evidence>
<sequence length="446" mass="49204">MCDLLDKYGIYNQFLPNTSGVSISNATVRGYSSNSYISGVPALGRFELGSLQIEEFTFVAAETYSDIPELGLGVRSLDPIVLGQDSVIPRFGLLAAIWRQELIEVMGLGLSYDAYVSSDINLSQITLGAVNTQKYDHPMRTYTWPTRDGVGGLATRKVTLSTGNISSLSLTNPKTVIILEEPNILVPRIYRDSLLKAMDAYEGSTGNFYVDCNAAENLDFSLNFEFDGINITLTAKDLIGKVQEANEPQCRVFLGSSESPAKLYSRASATLFLGIPFLRVAYVWLDYQNNQTSLAKARQRVTTNSYVKINKDGIVATLGEQDDTPPEMEEPYLPSDNNKTETNKSPVAAIVGGSVGGIIVLGIIVCLIFWKRKRDIPRLQPPDPPIGELEGYQRYEMAAPQGRFELVGSEVYPKELPADRGPVELPVRRAPTEFVERMNDPDNRDS</sequence>
<keyword evidence="2" id="KW-0812">Transmembrane</keyword>
<feature type="region of interest" description="Disordered" evidence="1">
    <location>
        <begin position="318"/>
        <end position="341"/>
    </location>
</feature>
<dbReference type="OrthoDB" id="771136at2759"/>
<feature type="compositionally biased region" description="Acidic residues" evidence="1">
    <location>
        <begin position="320"/>
        <end position="330"/>
    </location>
</feature>
<dbReference type="STRING" id="756982.G1XFX6"/>
<evidence type="ECO:0000256" key="2">
    <source>
        <dbReference type="SAM" id="Phobius"/>
    </source>
</evidence>
<keyword evidence="5" id="KW-1185">Reference proteome</keyword>
<protein>
    <recommendedName>
        <fullName evidence="3">Peptidase A1 domain-containing protein</fullName>
    </recommendedName>
</protein>
<dbReference type="InterPro" id="IPR021109">
    <property type="entry name" value="Peptidase_aspartic_dom_sf"/>
</dbReference>
<name>G1XFX6_ARTOA</name>
<evidence type="ECO:0000313" key="4">
    <source>
        <dbReference type="EMBL" id="EGX47942.1"/>
    </source>
</evidence>
<comment type="caution">
    <text evidence="4">The sequence shown here is derived from an EMBL/GenBank/DDBJ whole genome shotgun (WGS) entry which is preliminary data.</text>
</comment>
<gene>
    <name evidence="4" type="ORF">AOL_s00081g269</name>
</gene>
<dbReference type="SUPFAM" id="SSF50630">
    <property type="entry name" value="Acid proteases"/>
    <property type="match status" value="1"/>
</dbReference>